<dbReference type="InterPro" id="IPR029069">
    <property type="entry name" value="HotDog_dom_sf"/>
</dbReference>
<evidence type="ECO:0000256" key="15">
    <source>
        <dbReference type="ARBA" id="ARBA00038456"/>
    </source>
</evidence>
<keyword evidence="9" id="KW-0809">Transit peptide</keyword>
<evidence type="ECO:0000256" key="5">
    <source>
        <dbReference type="ARBA" id="ARBA00022490"/>
    </source>
</evidence>
<evidence type="ECO:0000256" key="14">
    <source>
        <dbReference type="ARBA" id="ARBA00037002"/>
    </source>
</evidence>
<comment type="catalytic activity">
    <reaction evidence="19">
        <text>octanoyl-CoA + H2O = octanoate + CoA + H(+)</text>
        <dbReference type="Rhea" id="RHEA:30143"/>
        <dbReference type="ChEBI" id="CHEBI:15377"/>
        <dbReference type="ChEBI" id="CHEBI:15378"/>
        <dbReference type="ChEBI" id="CHEBI:25646"/>
        <dbReference type="ChEBI" id="CHEBI:57287"/>
        <dbReference type="ChEBI" id="CHEBI:57386"/>
    </reaction>
    <physiologicalReaction direction="left-to-right" evidence="19">
        <dbReference type="Rhea" id="RHEA:30144"/>
    </physiologicalReaction>
</comment>
<name>A0ABT2PUL2_9MOLU</name>
<evidence type="ECO:0000313" key="26">
    <source>
        <dbReference type="Proteomes" id="UP001209076"/>
    </source>
</evidence>
<protein>
    <recommendedName>
        <fullName evidence="17">Acyl-coenzyme A thioesterase THEM4</fullName>
        <ecNumber evidence="16">3.1.2.2</ecNumber>
    </recommendedName>
    <alternativeName>
        <fullName evidence="18">Thioesterase superfamily member 4</fullName>
    </alternativeName>
</protein>
<evidence type="ECO:0000256" key="7">
    <source>
        <dbReference type="ARBA" id="ARBA00022801"/>
    </source>
</evidence>
<evidence type="ECO:0000256" key="1">
    <source>
        <dbReference type="ARBA" id="ARBA00004170"/>
    </source>
</evidence>
<dbReference type="InterPro" id="IPR052365">
    <property type="entry name" value="THEM4/THEM5_acyl-CoA_thioest"/>
</dbReference>
<comment type="subcellular location">
    <subcellularLocation>
        <location evidence="3">Cell projection</location>
        <location evidence="3">Ruffle membrane</location>
    </subcellularLocation>
    <subcellularLocation>
        <location evidence="2">Cytoplasm</location>
    </subcellularLocation>
    <subcellularLocation>
        <location evidence="1">Membrane</location>
        <topology evidence="1">Peripheral membrane protein</topology>
    </subcellularLocation>
</comment>
<proteinExistence type="inferred from homology"/>
<evidence type="ECO:0000256" key="6">
    <source>
        <dbReference type="ARBA" id="ARBA00022703"/>
    </source>
</evidence>
<keyword evidence="26" id="KW-1185">Reference proteome</keyword>
<dbReference type="PANTHER" id="PTHR12418:SF19">
    <property type="entry name" value="ACYL-COENZYME A THIOESTERASE THEM4"/>
    <property type="match status" value="1"/>
</dbReference>
<keyword evidence="7" id="KW-0378">Hydrolase</keyword>
<evidence type="ECO:0000256" key="23">
    <source>
        <dbReference type="ARBA" id="ARBA00048180"/>
    </source>
</evidence>
<accession>A0ABT2PUL2</accession>
<evidence type="ECO:0000256" key="11">
    <source>
        <dbReference type="ARBA" id="ARBA00023136"/>
    </source>
</evidence>
<feature type="domain" description="Thioesterase" evidence="24">
    <location>
        <begin position="55"/>
        <end position="127"/>
    </location>
</feature>
<evidence type="ECO:0000256" key="4">
    <source>
        <dbReference type="ARBA" id="ARBA00022475"/>
    </source>
</evidence>
<evidence type="ECO:0000256" key="19">
    <source>
        <dbReference type="ARBA" id="ARBA00047588"/>
    </source>
</evidence>
<keyword evidence="6" id="KW-0053">Apoptosis</keyword>
<dbReference type="Pfam" id="PF03061">
    <property type="entry name" value="4HBT"/>
    <property type="match status" value="1"/>
</dbReference>
<keyword evidence="5" id="KW-0963">Cytoplasm</keyword>
<comment type="catalytic activity">
    <reaction evidence="20">
        <text>hexadecanoyl-CoA + H2O = hexadecanoate + CoA + H(+)</text>
        <dbReference type="Rhea" id="RHEA:16645"/>
        <dbReference type="ChEBI" id="CHEBI:7896"/>
        <dbReference type="ChEBI" id="CHEBI:15377"/>
        <dbReference type="ChEBI" id="CHEBI:15378"/>
        <dbReference type="ChEBI" id="CHEBI:57287"/>
        <dbReference type="ChEBI" id="CHEBI:57379"/>
        <dbReference type="EC" id="3.1.2.2"/>
    </reaction>
    <physiologicalReaction direction="left-to-right" evidence="20">
        <dbReference type="Rhea" id="RHEA:16646"/>
    </physiologicalReaction>
</comment>
<gene>
    <name evidence="25" type="ORF">N7603_03110</name>
</gene>
<evidence type="ECO:0000256" key="17">
    <source>
        <dbReference type="ARBA" id="ARBA00040123"/>
    </source>
</evidence>
<comment type="similarity">
    <text evidence="15">Belongs to the THEM4/THEM5 thioesterase family.</text>
</comment>
<evidence type="ECO:0000256" key="18">
    <source>
        <dbReference type="ARBA" id="ARBA00043210"/>
    </source>
</evidence>
<comment type="catalytic activity">
    <reaction evidence="14">
        <text>(9Z)-octadecenoyl-CoA + H2O = (9Z)-octadecenoate + CoA + H(+)</text>
        <dbReference type="Rhea" id="RHEA:40139"/>
        <dbReference type="ChEBI" id="CHEBI:15377"/>
        <dbReference type="ChEBI" id="CHEBI:15378"/>
        <dbReference type="ChEBI" id="CHEBI:30823"/>
        <dbReference type="ChEBI" id="CHEBI:57287"/>
        <dbReference type="ChEBI" id="CHEBI:57387"/>
    </reaction>
    <physiologicalReaction direction="left-to-right" evidence="14">
        <dbReference type="Rhea" id="RHEA:40140"/>
    </physiologicalReaction>
</comment>
<evidence type="ECO:0000256" key="20">
    <source>
        <dbReference type="ARBA" id="ARBA00047734"/>
    </source>
</evidence>
<evidence type="ECO:0000256" key="22">
    <source>
        <dbReference type="ARBA" id="ARBA00048074"/>
    </source>
</evidence>
<dbReference type="PANTHER" id="PTHR12418">
    <property type="entry name" value="ACYL-COENZYME A THIOESTERASE THEM4"/>
    <property type="match status" value="1"/>
</dbReference>
<keyword evidence="8" id="KW-0276">Fatty acid metabolism</keyword>
<keyword evidence="4" id="KW-1003">Cell membrane</keyword>
<evidence type="ECO:0000256" key="9">
    <source>
        <dbReference type="ARBA" id="ARBA00022946"/>
    </source>
</evidence>
<evidence type="ECO:0000256" key="3">
    <source>
        <dbReference type="ARBA" id="ARBA00004632"/>
    </source>
</evidence>
<dbReference type="EMBL" id="JAOEGN010000004">
    <property type="protein sequence ID" value="MCU0104640.1"/>
    <property type="molecule type" value="Genomic_DNA"/>
</dbReference>
<evidence type="ECO:0000256" key="2">
    <source>
        <dbReference type="ARBA" id="ARBA00004496"/>
    </source>
</evidence>
<keyword evidence="10" id="KW-0443">Lipid metabolism</keyword>
<comment type="caution">
    <text evidence="25">The sequence shown here is derived from an EMBL/GenBank/DDBJ whole genome shotgun (WGS) entry which is preliminary data.</text>
</comment>
<reference evidence="26" key="1">
    <citation type="submission" date="2023-07" db="EMBL/GenBank/DDBJ databases">
        <title>Novel Mycoplasma species identified in domestic and wild animals.</title>
        <authorList>
            <person name="Volokhov D.V."/>
            <person name="Furtak V.A."/>
            <person name="Zagorodnyaya T.A."/>
        </authorList>
    </citation>
    <scope>NUCLEOTIDE SEQUENCE [LARGE SCALE GENOMIC DNA]</scope>
    <source>
        <strain evidence="26">92-19</strain>
    </source>
</reference>
<evidence type="ECO:0000256" key="16">
    <source>
        <dbReference type="ARBA" id="ARBA00038848"/>
    </source>
</evidence>
<evidence type="ECO:0000256" key="10">
    <source>
        <dbReference type="ARBA" id="ARBA00023098"/>
    </source>
</evidence>
<dbReference type="SUPFAM" id="SSF54637">
    <property type="entry name" value="Thioesterase/thiol ester dehydrase-isomerase"/>
    <property type="match status" value="1"/>
</dbReference>
<comment type="catalytic activity">
    <reaction evidence="23">
        <text>tetradecanoyl-CoA + H2O = tetradecanoate + CoA + H(+)</text>
        <dbReference type="Rhea" id="RHEA:40119"/>
        <dbReference type="ChEBI" id="CHEBI:15377"/>
        <dbReference type="ChEBI" id="CHEBI:15378"/>
        <dbReference type="ChEBI" id="CHEBI:30807"/>
        <dbReference type="ChEBI" id="CHEBI:57287"/>
        <dbReference type="ChEBI" id="CHEBI:57385"/>
    </reaction>
    <physiologicalReaction direction="left-to-right" evidence="23">
        <dbReference type="Rhea" id="RHEA:40120"/>
    </physiologicalReaction>
</comment>
<dbReference type="Proteomes" id="UP001209076">
    <property type="component" value="Unassembled WGS sequence"/>
</dbReference>
<dbReference type="CDD" id="cd03443">
    <property type="entry name" value="PaaI_thioesterase"/>
    <property type="match status" value="1"/>
</dbReference>
<evidence type="ECO:0000256" key="12">
    <source>
        <dbReference type="ARBA" id="ARBA00023273"/>
    </source>
</evidence>
<sequence>MKYKVTRKQFNSDECFVCGIHNHAGLKTAFYELENGVVVTITKGDNFHQSYPNRMHGGIISALLDETIGRAINISEPETWGVTIKLEVSYRKPVPLDEEIVVCGWITKSKGMTFKGEGVILAKDRKTILATCEGTYFKQNIHDIIGEHRLSGWQFIPDTHAVTEIDIDYEFARSE</sequence>
<evidence type="ECO:0000259" key="24">
    <source>
        <dbReference type="Pfam" id="PF03061"/>
    </source>
</evidence>
<comment type="catalytic activity">
    <reaction evidence="13">
        <text>(5Z,8Z,11Z,14Z)-eicosatetraenoyl-CoA + H2O = (5Z,8Z,11Z,14Z)-eicosatetraenoate + CoA + H(+)</text>
        <dbReference type="Rhea" id="RHEA:40151"/>
        <dbReference type="ChEBI" id="CHEBI:15377"/>
        <dbReference type="ChEBI" id="CHEBI:15378"/>
        <dbReference type="ChEBI" id="CHEBI:32395"/>
        <dbReference type="ChEBI" id="CHEBI:57287"/>
        <dbReference type="ChEBI" id="CHEBI:57368"/>
    </reaction>
    <physiologicalReaction direction="left-to-right" evidence="13">
        <dbReference type="Rhea" id="RHEA:40152"/>
    </physiologicalReaction>
</comment>
<organism evidence="25 26">
    <name type="scientific">Paracholeplasma vituli</name>
    <dbReference type="NCBI Taxonomy" id="69473"/>
    <lineage>
        <taxon>Bacteria</taxon>
        <taxon>Bacillati</taxon>
        <taxon>Mycoplasmatota</taxon>
        <taxon>Mollicutes</taxon>
        <taxon>Acholeplasmatales</taxon>
        <taxon>Acholeplasmataceae</taxon>
        <taxon>Paracholeplasma</taxon>
    </lineage>
</organism>
<comment type="catalytic activity">
    <reaction evidence="22">
        <text>dodecanoyl-CoA + H2O = dodecanoate + CoA + H(+)</text>
        <dbReference type="Rhea" id="RHEA:30135"/>
        <dbReference type="ChEBI" id="CHEBI:15377"/>
        <dbReference type="ChEBI" id="CHEBI:15378"/>
        <dbReference type="ChEBI" id="CHEBI:18262"/>
        <dbReference type="ChEBI" id="CHEBI:57287"/>
        <dbReference type="ChEBI" id="CHEBI:57375"/>
    </reaction>
    <physiologicalReaction direction="left-to-right" evidence="22">
        <dbReference type="Rhea" id="RHEA:30136"/>
    </physiologicalReaction>
</comment>
<evidence type="ECO:0000313" key="25">
    <source>
        <dbReference type="EMBL" id="MCU0104640.1"/>
    </source>
</evidence>
<dbReference type="InterPro" id="IPR006683">
    <property type="entry name" value="Thioestr_dom"/>
</dbReference>
<dbReference type="RefSeq" id="WP_262095883.1">
    <property type="nucleotide sequence ID" value="NZ_JAOEGN010000004.1"/>
</dbReference>
<evidence type="ECO:0000256" key="13">
    <source>
        <dbReference type="ARBA" id="ARBA00035852"/>
    </source>
</evidence>
<keyword evidence="11" id="KW-0472">Membrane</keyword>
<evidence type="ECO:0000256" key="8">
    <source>
        <dbReference type="ARBA" id="ARBA00022832"/>
    </source>
</evidence>
<keyword evidence="12" id="KW-0966">Cell projection</keyword>
<dbReference type="Gene3D" id="3.10.129.10">
    <property type="entry name" value="Hotdog Thioesterase"/>
    <property type="match status" value="1"/>
</dbReference>
<comment type="catalytic activity">
    <reaction evidence="21">
        <text>decanoyl-CoA + H2O = decanoate + CoA + H(+)</text>
        <dbReference type="Rhea" id="RHEA:40059"/>
        <dbReference type="ChEBI" id="CHEBI:15377"/>
        <dbReference type="ChEBI" id="CHEBI:15378"/>
        <dbReference type="ChEBI" id="CHEBI:27689"/>
        <dbReference type="ChEBI" id="CHEBI:57287"/>
        <dbReference type="ChEBI" id="CHEBI:61430"/>
    </reaction>
    <physiologicalReaction direction="left-to-right" evidence="21">
        <dbReference type="Rhea" id="RHEA:40060"/>
    </physiologicalReaction>
</comment>
<dbReference type="EC" id="3.1.2.2" evidence="16"/>
<evidence type="ECO:0000256" key="21">
    <source>
        <dbReference type="ARBA" id="ARBA00047969"/>
    </source>
</evidence>